<dbReference type="InterPro" id="IPR052073">
    <property type="entry name" value="Amide_Lactam_Regulators"/>
</dbReference>
<comment type="caution">
    <text evidence="8">The sequence shown here is derived from an EMBL/GenBank/DDBJ whole genome shotgun (WGS) entry which is preliminary data.</text>
</comment>
<proteinExistence type="predicted"/>
<feature type="domain" description="Xylanolytic transcriptional activator regulatory" evidence="7">
    <location>
        <begin position="297"/>
        <end position="372"/>
    </location>
</feature>
<protein>
    <recommendedName>
        <fullName evidence="7">Xylanolytic transcriptional activator regulatory domain-containing protein</fullName>
    </recommendedName>
</protein>
<evidence type="ECO:0000256" key="5">
    <source>
        <dbReference type="ARBA" id="ARBA00023242"/>
    </source>
</evidence>
<dbReference type="RefSeq" id="XP_064700946.1">
    <property type="nucleotide sequence ID" value="XM_064852960.1"/>
</dbReference>
<dbReference type="Pfam" id="PF04082">
    <property type="entry name" value="Fungal_trans"/>
    <property type="match status" value="1"/>
</dbReference>
<dbReference type="GO" id="GO:0006351">
    <property type="term" value="P:DNA-templated transcription"/>
    <property type="evidence" value="ECO:0007669"/>
    <property type="project" value="InterPro"/>
</dbReference>
<dbReference type="GO" id="GO:0003677">
    <property type="term" value="F:DNA binding"/>
    <property type="evidence" value="ECO:0007669"/>
    <property type="project" value="UniProtKB-KW"/>
</dbReference>
<evidence type="ECO:0000313" key="9">
    <source>
        <dbReference type="Proteomes" id="UP001358417"/>
    </source>
</evidence>
<keyword evidence="1" id="KW-0862">Zinc</keyword>
<dbReference type="SMART" id="SM00906">
    <property type="entry name" value="Fungal_trans"/>
    <property type="match status" value="1"/>
</dbReference>
<name>A0AAV9MUN2_9EURO</name>
<evidence type="ECO:0000313" key="8">
    <source>
        <dbReference type="EMBL" id="KAK5045314.1"/>
    </source>
</evidence>
<evidence type="ECO:0000259" key="7">
    <source>
        <dbReference type="SMART" id="SM00906"/>
    </source>
</evidence>
<keyword evidence="4" id="KW-0804">Transcription</keyword>
<accession>A0AAV9MUN2</accession>
<dbReference type="PANTHER" id="PTHR47171">
    <property type="entry name" value="FARA-RELATED"/>
    <property type="match status" value="1"/>
</dbReference>
<evidence type="ECO:0000256" key="4">
    <source>
        <dbReference type="ARBA" id="ARBA00023163"/>
    </source>
</evidence>
<dbReference type="GeneID" id="89977579"/>
<evidence type="ECO:0000256" key="2">
    <source>
        <dbReference type="ARBA" id="ARBA00023015"/>
    </source>
</evidence>
<keyword evidence="3" id="KW-0238">DNA-binding</keyword>
<keyword evidence="5" id="KW-0539">Nucleus</keyword>
<organism evidence="8 9">
    <name type="scientific">Exophiala bonariae</name>
    <dbReference type="NCBI Taxonomy" id="1690606"/>
    <lineage>
        <taxon>Eukaryota</taxon>
        <taxon>Fungi</taxon>
        <taxon>Dikarya</taxon>
        <taxon>Ascomycota</taxon>
        <taxon>Pezizomycotina</taxon>
        <taxon>Eurotiomycetes</taxon>
        <taxon>Chaetothyriomycetidae</taxon>
        <taxon>Chaetothyriales</taxon>
        <taxon>Herpotrichiellaceae</taxon>
        <taxon>Exophiala</taxon>
    </lineage>
</organism>
<feature type="region of interest" description="Disordered" evidence="6">
    <location>
        <begin position="26"/>
        <end position="78"/>
    </location>
</feature>
<reference evidence="8 9" key="1">
    <citation type="submission" date="2023-08" db="EMBL/GenBank/DDBJ databases">
        <title>Black Yeasts Isolated from many extreme environments.</title>
        <authorList>
            <person name="Coleine C."/>
            <person name="Stajich J.E."/>
            <person name="Selbmann L."/>
        </authorList>
    </citation>
    <scope>NUCLEOTIDE SEQUENCE [LARGE SCALE GENOMIC DNA]</scope>
    <source>
        <strain evidence="8 9">CCFEE 5792</strain>
    </source>
</reference>
<sequence>MPRSTYAHRCCFWCLSRFDVVEALSRKNKDRRQGGSPVTATSTSGAQIDQANQGAPSPSQTGTSVNVHGTQQRSRPTSGLDHVLNAVTHEQSNETLDDNGLVDFYRHGIHSQTWSLFDKPSDARMCYIGTSLSNLSHLVSVEKCGNGSALHYPTPQIRRIVSWKPGADLPGLQVRSDLTHDLTLFPAQDVRDALVDAFFTDINPGFPVIDESEFRAAYSDKESPPPLLLYQAVLLGGARVCQHPKVVESRSFVKAVLYHRAKTLWDIRFENDRVTLVQAALIFSWHVETADNVSMGSYYWISVACGIAYGLGMHRNLTQSSSTVMPQPARHLFRRLWWTLFQSAVATALEHGRPLLIQMKETDQPPLSEADLVESNGYVNRNIHLEYCVHNSTLCEIIADIINMHSPGSLQENSLAERAAMDCRLAAWLIALPSTRDFYMLQLRLHYNTALLHLHRTTIQMATTPDSAYSTKLCGTATDSIVSIFGSMIQAQAIRKCYITSLTAVIAAAIHATREMHLAIQHHITLLALQSQSQLEALFPIMRELAQPWPTVKAILKLFQHILERSKTAMMAQSVNNVSNLDTLLTPDMECPPMDWDLIFSALHSDDSLEHTEQDWSNVASWIRN</sequence>
<keyword evidence="2" id="KW-0805">Transcription regulation</keyword>
<dbReference type="GO" id="GO:0008270">
    <property type="term" value="F:zinc ion binding"/>
    <property type="evidence" value="ECO:0007669"/>
    <property type="project" value="InterPro"/>
</dbReference>
<dbReference type="CDD" id="cd12148">
    <property type="entry name" value="fungal_TF_MHR"/>
    <property type="match status" value="1"/>
</dbReference>
<dbReference type="AlphaFoldDB" id="A0AAV9MUN2"/>
<feature type="compositionally biased region" description="Polar residues" evidence="6">
    <location>
        <begin position="36"/>
        <end position="77"/>
    </location>
</feature>
<dbReference type="PANTHER" id="PTHR47171:SF3">
    <property type="entry name" value="FARA-RELATED"/>
    <property type="match status" value="1"/>
</dbReference>
<evidence type="ECO:0000256" key="3">
    <source>
        <dbReference type="ARBA" id="ARBA00023125"/>
    </source>
</evidence>
<evidence type="ECO:0000256" key="1">
    <source>
        <dbReference type="ARBA" id="ARBA00022833"/>
    </source>
</evidence>
<dbReference type="InterPro" id="IPR007219">
    <property type="entry name" value="XnlR_reg_dom"/>
</dbReference>
<dbReference type="Proteomes" id="UP001358417">
    <property type="component" value="Unassembled WGS sequence"/>
</dbReference>
<gene>
    <name evidence="8" type="ORF">LTR84_009420</name>
</gene>
<dbReference type="EMBL" id="JAVRRD010000038">
    <property type="protein sequence ID" value="KAK5045314.1"/>
    <property type="molecule type" value="Genomic_DNA"/>
</dbReference>
<evidence type="ECO:0000256" key="6">
    <source>
        <dbReference type="SAM" id="MobiDB-lite"/>
    </source>
</evidence>
<keyword evidence="9" id="KW-1185">Reference proteome</keyword>